<reference evidence="8" key="1">
    <citation type="submission" date="2020-08" db="EMBL/GenBank/DDBJ databases">
        <authorList>
            <person name="Cejkova D."/>
            <person name="Kubasova T."/>
            <person name="Jahodarova E."/>
            <person name="Rychlik I."/>
        </authorList>
    </citation>
    <scope>NUCLEOTIDE SEQUENCE</scope>
    <source>
        <strain evidence="8">An559</strain>
    </source>
</reference>
<evidence type="ECO:0000256" key="4">
    <source>
        <dbReference type="ARBA" id="ARBA00022857"/>
    </source>
</evidence>
<dbReference type="Pfam" id="PF22698">
    <property type="entry name" value="Semialdhyde_dhC_1"/>
    <property type="match status" value="1"/>
</dbReference>
<evidence type="ECO:0000256" key="1">
    <source>
        <dbReference type="ARBA" id="ARBA00022490"/>
    </source>
</evidence>
<comment type="function">
    <text evidence="6">Catalyzes the NADPH-dependent reduction of N-acetyl-5-glutamyl phosphate to yield N-acetyl-L-glutamate 5-semialdehyde.</text>
</comment>
<dbReference type="PANTHER" id="PTHR32338:SF10">
    <property type="entry name" value="N-ACETYL-GAMMA-GLUTAMYL-PHOSPHATE REDUCTASE, CHLOROPLASTIC-RELATED"/>
    <property type="match status" value="1"/>
</dbReference>
<dbReference type="GO" id="GO:0051287">
    <property type="term" value="F:NAD binding"/>
    <property type="evidence" value="ECO:0007669"/>
    <property type="project" value="InterPro"/>
</dbReference>
<dbReference type="CDD" id="cd17896">
    <property type="entry name" value="AGPR_2_N"/>
    <property type="match status" value="1"/>
</dbReference>
<proteinExistence type="inferred from homology"/>
<dbReference type="GO" id="GO:0003942">
    <property type="term" value="F:N-acetyl-gamma-glutamyl-phosphate reductase activity"/>
    <property type="evidence" value="ECO:0007669"/>
    <property type="project" value="UniProtKB-UniRule"/>
</dbReference>
<dbReference type="GO" id="GO:0005737">
    <property type="term" value="C:cytoplasm"/>
    <property type="evidence" value="ECO:0007669"/>
    <property type="project" value="UniProtKB-SubCell"/>
</dbReference>
<dbReference type="SUPFAM" id="SSF51735">
    <property type="entry name" value="NAD(P)-binding Rossmann-fold domains"/>
    <property type="match status" value="1"/>
</dbReference>
<evidence type="ECO:0000313" key="9">
    <source>
        <dbReference type="Proteomes" id="UP000774750"/>
    </source>
</evidence>
<feature type="domain" description="Semialdehyde dehydrogenase NAD-binding" evidence="7">
    <location>
        <begin position="4"/>
        <end position="104"/>
    </location>
</feature>
<dbReference type="Gene3D" id="3.30.360.10">
    <property type="entry name" value="Dihydrodipicolinate Reductase, domain 2"/>
    <property type="match status" value="1"/>
</dbReference>
<name>A0A939BF58_9FIRM</name>
<dbReference type="AlphaFoldDB" id="A0A939BF58"/>
<dbReference type="InterPro" id="IPR058924">
    <property type="entry name" value="AGPR_dimerisation_dom"/>
</dbReference>
<dbReference type="PANTHER" id="PTHR32338">
    <property type="entry name" value="N-ACETYL-GAMMA-GLUTAMYL-PHOSPHATE REDUCTASE, CHLOROPLASTIC-RELATED-RELATED"/>
    <property type="match status" value="1"/>
</dbReference>
<sequence length="314" mass="34242">MKTKVFIDGQEGTTGLQIFERFANRSDIELIEIPPEKRKDPAARAVCIHASDVTFLCLPDAAAIEAVSLVQSDTVRIIDASTAHRTAPGWAYGFPELSDAHRNAIISSKRVAVPGCYASGFAAIVYPLVQANILPRDYPVSCFAVSGYSGGGKKMIAQYEEENRDSCFDAPRMYAMTQQHKHLREMKAISGLLTEPIFSPMVSDYYNGMLVTIPIHRRCLSRTINLASLHEMLSAHYENAHFVKVMPLSAETQTGGFLAANPLAGTNEMRLYVCGNDDRMTVTAQFDNLGKGASGAAVQCLNLMLGIDEATGLE</sequence>
<comment type="caution">
    <text evidence="8">The sequence shown here is derived from an EMBL/GenBank/DDBJ whole genome shotgun (WGS) entry which is preliminary data.</text>
</comment>
<comment type="pathway">
    <text evidence="6">Amino-acid biosynthesis; L-arginine biosynthesis; N(2)-acetyl-L-ornithine from L-glutamate: step 3/4.</text>
</comment>
<evidence type="ECO:0000313" key="8">
    <source>
        <dbReference type="EMBL" id="MBM6921223.1"/>
    </source>
</evidence>
<dbReference type="InterPro" id="IPR010136">
    <property type="entry name" value="AGPR_type-2"/>
</dbReference>
<dbReference type="Gene3D" id="3.40.50.720">
    <property type="entry name" value="NAD(P)-binding Rossmann-like Domain"/>
    <property type="match status" value="1"/>
</dbReference>
<evidence type="ECO:0000256" key="2">
    <source>
        <dbReference type="ARBA" id="ARBA00022571"/>
    </source>
</evidence>
<dbReference type="CDD" id="cd23935">
    <property type="entry name" value="AGPR_2_C"/>
    <property type="match status" value="1"/>
</dbReference>
<keyword evidence="2 6" id="KW-0055">Arginine biosynthesis</keyword>
<comment type="catalytic activity">
    <reaction evidence="6">
        <text>N-acetyl-L-glutamate 5-semialdehyde + phosphate + NADP(+) = N-acetyl-L-glutamyl 5-phosphate + NADPH + H(+)</text>
        <dbReference type="Rhea" id="RHEA:21588"/>
        <dbReference type="ChEBI" id="CHEBI:15378"/>
        <dbReference type="ChEBI" id="CHEBI:29123"/>
        <dbReference type="ChEBI" id="CHEBI:43474"/>
        <dbReference type="ChEBI" id="CHEBI:57783"/>
        <dbReference type="ChEBI" id="CHEBI:57936"/>
        <dbReference type="ChEBI" id="CHEBI:58349"/>
        <dbReference type="EC" id="1.2.1.38"/>
    </reaction>
</comment>
<gene>
    <name evidence="6 8" type="primary">argC</name>
    <name evidence="8" type="ORF">H6A12_08660</name>
</gene>
<keyword evidence="9" id="KW-1185">Reference proteome</keyword>
<reference evidence="8" key="2">
    <citation type="journal article" date="2021" name="Sci. Rep.">
        <title>The distribution of antibiotic resistance genes in chicken gut microbiota commensals.</title>
        <authorList>
            <person name="Juricova H."/>
            <person name="Matiasovicova J."/>
            <person name="Kubasova T."/>
            <person name="Cejkova D."/>
            <person name="Rychlik I."/>
        </authorList>
    </citation>
    <scope>NUCLEOTIDE SEQUENCE</scope>
    <source>
        <strain evidence="8">An559</strain>
    </source>
</reference>
<dbReference type="EMBL" id="JACJKY010000013">
    <property type="protein sequence ID" value="MBM6921223.1"/>
    <property type="molecule type" value="Genomic_DNA"/>
</dbReference>
<comment type="subcellular location">
    <subcellularLocation>
        <location evidence="6">Cytoplasm</location>
    </subcellularLocation>
</comment>
<evidence type="ECO:0000256" key="6">
    <source>
        <dbReference type="HAMAP-Rule" id="MF_01110"/>
    </source>
</evidence>
<dbReference type="Proteomes" id="UP000774750">
    <property type="component" value="Unassembled WGS sequence"/>
</dbReference>
<evidence type="ECO:0000259" key="7">
    <source>
        <dbReference type="SMART" id="SM00859"/>
    </source>
</evidence>
<dbReference type="GO" id="GO:0006526">
    <property type="term" value="P:L-arginine biosynthetic process"/>
    <property type="evidence" value="ECO:0007669"/>
    <property type="project" value="UniProtKB-UniRule"/>
</dbReference>
<organism evidence="8 9">
    <name type="scientific">Merdimmobilis hominis</name>
    <dbReference type="NCBI Taxonomy" id="2897707"/>
    <lineage>
        <taxon>Bacteria</taxon>
        <taxon>Bacillati</taxon>
        <taxon>Bacillota</taxon>
        <taxon>Clostridia</taxon>
        <taxon>Eubacteriales</taxon>
        <taxon>Oscillospiraceae</taxon>
        <taxon>Merdimmobilis</taxon>
    </lineage>
</organism>
<comment type="similarity">
    <text evidence="6">Belongs to the NAGSA dehydrogenase family. Type 2 subfamily.</text>
</comment>
<keyword evidence="4 6" id="KW-0521">NADP</keyword>
<dbReference type="SUPFAM" id="SSF55347">
    <property type="entry name" value="Glyceraldehyde-3-phosphate dehydrogenase-like, C-terminal domain"/>
    <property type="match status" value="1"/>
</dbReference>
<dbReference type="InterPro" id="IPR050085">
    <property type="entry name" value="AGPR"/>
</dbReference>
<keyword evidence="3 6" id="KW-0028">Amino-acid biosynthesis</keyword>
<keyword evidence="5 6" id="KW-0560">Oxidoreductase</keyword>
<dbReference type="SMART" id="SM00859">
    <property type="entry name" value="Semialdhyde_dh"/>
    <property type="match status" value="1"/>
</dbReference>
<accession>A0A939BF58</accession>
<evidence type="ECO:0000256" key="3">
    <source>
        <dbReference type="ARBA" id="ARBA00022605"/>
    </source>
</evidence>
<dbReference type="InterPro" id="IPR000534">
    <property type="entry name" value="Semialdehyde_DH_NAD-bd"/>
</dbReference>
<dbReference type="HAMAP" id="MF_01110">
    <property type="entry name" value="ArgC_type2"/>
    <property type="match status" value="1"/>
</dbReference>
<keyword evidence="1 6" id="KW-0963">Cytoplasm</keyword>
<evidence type="ECO:0000256" key="5">
    <source>
        <dbReference type="ARBA" id="ARBA00023002"/>
    </source>
</evidence>
<dbReference type="NCBIfam" id="TIGR01851">
    <property type="entry name" value="argC_other"/>
    <property type="match status" value="1"/>
</dbReference>
<dbReference type="RefSeq" id="WP_204446937.1">
    <property type="nucleotide sequence ID" value="NZ_JACJKY010000013.1"/>
</dbReference>
<dbReference type="EC" id="1.2.1.38" evidence="6"/>
<protein>
    <recommendedName>
        <fullName evidence="6">N-acetyl-gamma-glutamyl-phosphate reductase</fullName>
        <shortName evidence="6">AGPR</shortName>
        <ecNumber evidence="6">1.2.1.38</ecNumber>
    </recommendedName>
    <alternativeName>
        <fullName evidence="6">N-acetyl-glutamate semialdehyde dehydrogenase</fullName>
        <shortName evidence="6">NAGSA dehydrogenase</shortName>
    </alternativeName>
</protein>
<dbReference type="InterPro" id="IPR036291">
    <property type="entry name" value="NAD(P)-bd_dom_sf"/>
</dbReference>
<feature type="active site" evidence="6">
    <location>
        <position position="116"/>
    </location>
</feature>